<dbReference type="Pfam" id="PF20434">
    <property type="entry name" value="BD-FAE"/>
    <property type="match status" value="1"/>
</dbReference>
<comment type="caution">
    <text evidence="3">The sequence shown here is derived from an EMBL/GenBank/DDBJ whole genome shotgun (WGS) entry which is preliminary data.</text>
</comment>
<organism evidence="3 4">
    <name type="scientific">Candidatus Kaiserbacteria bacterium GWA2_50_9</name>
    <dbReference type="NCBI Taxonomy" id="1798474"/>
    <lineage>
        <taxon>Bacteria</taxon>
        <taxon>Candidatus Kaiseribacteriota</taxon>
    </lineage>
</organism>
<reference evidence="3 4" key="1">
    <citation type="journal article" date="2016" name="Nat. Commun.">
        <title>Thousands of microbial genomes shed light on interconnected biogeochemical processes in an aquifer system.</title>
        <authorList>
            <person name="Anantharaman K."/>
            <person name="Brown C.T."/>
            <person name="Hug L.A."/>
            <person name="Sharon I."/>
            <person name="Castelle C.J."/>
            <person name="Probst A.J."/>
            <person name="Thomas B.C."/>
            <person name="Singh A."/>
            <person name="Wilkins M.J."/>
            <person name="Karaoz U."/>
            <person name="Brodie E.L."/>
            <person name="Williams K.H."/>
            <person name="Hubbard S.S."/>
            <person name="Banfield J.F."/>
        </authorList>
    </citation>
    <scope>NUCLEOTIDE SEQUENCE [LARGE SCALE GENOMIC DNA]</scope>
</reference>
<feature type="non-terminal residue" evidence="3">
    <location>
        <position position="1"/>
    </location>
</feature>
<dbReference type="PANTHER" id="PTHR48081:SF33">
    <property type="entry name" value="KYNURENINE FORMAMIDASE"/>
    <property type="match status" value="1"/>
</dbReference>
<dbReference type="InterPro" id="IPR050300">
    <property type="entry name" value="GDXG_lipolytic_enzyme"/>
</dbReference>
<dbReference type="InterPro" id="IPR049492">
    <property type="entry name" value="BD-FAE-like_dom"/>
</dbReference>
<dbReference type="InterPro" id="IPR029058">
    <property type="entry name" value="AB_hydrolase_fold"/>
</dbReference>
<name>A0A1F6BVX6_9BACT</name>
<evidence type="ECO:0000259" key="2">
    <source>
        <dbReference type="Pfam" id="PF20434"/>
    </source>
</evidence>
<dbReference type="EMBL" id="MFKN01000012">
    <property type="protein sequence ID" value="OGG41104.1"/>
    <property type="molecule type" value="Genomic_DNA"/>
</dbReference>
<dbReference type="AlphaFoldDB" id="A0A1F6BVX6"/>
<dbReference type="SUPFAM" id="SSF53474">
    <property type="entry name" value="alpha/beta-Hydrolases"/>
    <property type="match status" value="1"/>
</dbReference>
<dbReference type="GO" id="GO:0016787">
    <property type="term" value="F:hydrolase activity"/>
    <property type="evidence" value="ECO:0007669"/>
    <property type="project" value="UniProtKB-KW"/>
</dbReference>
<dbReference type="STRING" id="1798474.A2118_03340"/>
<sequence length="240" mass="25415">SSKDMASFATFFANMGYVAASVNYRLASRSGDGANGFPIPVNDVACSVAWIKSNAARYGGNPQKVIIMGHSAGANLAAMVAFNPSPEYLAGCKTTGQTLTTAAFIGSSGPYDFGLVRKERWEPGCYLQKFLGLSACSTTNASWKSADKTKLRATSPITYVSAGDPTSLIITGDKDCYLNTPNWINRCIANSTAMASALKKAGVANRLSIIKGFDHGSFALTFNTTPSSQKLLSNFLSNVR</sequence>
<feature type="domain" description="BD-FAE-like" evidence="2">
    <location>
        <begin position="7"/>
        <end position="177"/>
    </location>
</feature>
<dbReference type="Gene3D" id="3.40.50.1820">
    <property type="entry name" value="alpha/beta hydrolase"/>
    <property type="match status" value="1"/>
</dbReference>
<dbReference type="Proteomes" id="UP000179014">
    <property type="component" value="Unassembled WGS sequence"/>
</dbReference>
<evidence type="ECO:0000313" key="3">
    <source>
        <dbReference type="EMBL" id="OGG41104.1"/>
    </source>
</evidence>
<keyword evidence="1" id="KW-0378">Hydrolase</keyword>
<gene>
    <name evidence="3" type="ORF">A2118_03340</name>
</gene>
<accession>A0A1F6BVX6</accession>
<proteinExistence type="predicted"/>
<evidence type="ECO:0000313" key="4">
    <source>
        <dbReference type="Proteomes" id="UP000179014"/>
    </source>
</evidence>
<evidence type="ECO:0000256" key="1">
    <source>
        <dbReference type="ARBA" id="ARBA00022801"/>
    </source>
</evidence>
<protein>
    <recommendedName>
        <fullName evidence="2">BD-FAE-like domain-containing protein</fullName>
    </recommendedName>
</protein>
<dbReference type="PANTHER" id="PTHR48081">
    <property type="entry name" value="AB HYDROLASE SUPERFAMILY PROTEIN C4A8.06C"/>
    <property type="match status" value="1"/>
</dbReference>